<dbReference type="STRING" id="236234.A0A1J9SBX5"/>
<proteinExistence type="predicted"/>
<dbReference type="EMBL" id="MNUE01000008">
    <property type="protein sequence ID" value="OJD37085.1"/>
    <property type="molecule type" value="Genomic_DNA"/>
</dbReference>
<organism evidence="2 3">
    <name type="scientific">Diplodia corticola</name>
    <dbReference type="NCBI Taxonomy" id="236234"/>
    <lineage>
        <taxon>Eukaryota</taxon>
        <taxon>Fungi</taxon>
        <taxon>Dikarya</taxon>
        <taxon>Ascomycota</taxon>
        <taxon>Pezizomycotina</taxon>
        <taxon>Dothideomycetes</taxon>
        <taxon>Dothideomycetes incertae sedis</taxon>
        <taxon>Botryosphaeriales</taxon>
        <taxon>Botryosphaeriaceae</taxon>
        <taxon>Diplodia</taxon>
    </lineage>
</organism>
<feature type="region of interest" description="Disordered" evidence="1">
    <location>
        <begin position="370"/>
        <end position="398"/>
    </location>
</feature>
<feature type="compositionally biased region" description="Basic and acidic residues" evidence="1">
    <location>
        <begin position="294"/>
        <end position="309"/>
    </location>
</feature>
<evidence type="ECO:0000313" key="2">
    <source>
        <dbReference type="EMBL" id="OJD37085.1"/>
    </source>
</evidence>
<feature type="compositionally biased region" description="Basic residues" evidence="1">
    <location>
        <begin position="383"/>
        <end position="398"/>
    </location>
</feature>
<gene>
    <name evidence="2" type="ORF">BKCO1_8000227</name>
</gene>
<dbReference type="GeneID" id="31019595"/>
<reference evidence="2 3" key="1">
    <citation type="submission" date="2016-10" db="EMBL/GenBank/DDBJ databases">
        <title>Proteomics and genomics reveal pathogen-plant mechanisms compatible with a hemibiotrophic lifestyle of Diplodia corticola.</title>
        <authorList>
            <person name="Fernandes I."/>
            <person name="De Jonge R."/>
            <person name="Van De Peer Y."/>
            <person name="Devreese B."/>
            <person name="Alves A."/>
            <person name="Esteves A.C."/>
        </authorList>
    </citation>
    <scope>NUCLEOTIDE SEQUENCE [LARGE SCALE GENOMIC DNA]</scope>
    <source>
        <strain evidence="2 3">CBS 112549</strain>
    </source>
</reference>
<comment type="caution">
    <text evidence="2">The sequence shown here is derived from an EMBL/GenBank/DDBJ whole genome shotgun (WGS) entry which is preliminary data.</text>
</comment>
<dbReference type="RefSeq" id="XP_020133326.1">
    <property type="nucleotide sequence ID" value="XM_020279333.1"/>
</dbReference>
<dbReference type="AlphaFoldDB" id="A0A1J9SBX5"/>
<dbReference type="OrthoDB" id="5396104at2759"/>
<protein>
    <submittedName>
        <fullName evidence="2">Uncharacterized protein</fullName>
    </submittedName>
</protein>
<dbReference type="Proteomes" id="UP000183809">
    <property type="component" value="Unassembled WGS sequence"/>
</dbReference>
<accession>A0A1J9SBX5</accession>
<feature type="region of interest" description="Disordered" evidence="1">
    <location>
        <begin position="276"/>
        <end position="324"/>
    </location>
</feature>
<evidence type="ECO:0000256" key="1">
    <source>
        <dbReference type="SAM" id="MobiDB-lite"/>
    </source>
</evidence>
<name>A0A1J9SBX5_9PEZI</name>
<feature type="region of interest" description="Disordered" evidence="1">
    <location>
        <begin position="198"/>
        <end position="220"/>
    </location>
</feature>
<feature type="region of interest" description="Disordered" evidence="1">
    <location>
        <begin position="232"/>
        <end position="259"/>
    </location>
</feature>
<keyword evidence="3" id="KW-1185">Reference proteome</keyword>
<feature type="compositionally biased region" description="Pro residues" evidence="1">
    <location>
        <begin position="20"/>
        <end position="35"/>
    </location>
</feature>
<sequence length="398" mass="43744">MPKPLTITPAPFRPSKLSIPPSPFSPRLPLTPPASTPKEGSLVPNRNKRELSSPSTPPPSPPLKWIWQCHVCHRAYLLGMTRRCLDDGHYFCSGVTTVKTWRASANPRKGRRTKKHRACASEFDYGGWKAFGEWRRNEEAIRRASFADTVDFSTSTGGFLSPRPSAQSKVARNCWNTCDFPSECRWGSQHGVQAACAASPILPSPPDEDTGPQSSEVSASTPDAIKLDTALATNDTPPTTFDGILNHSQEGELSPLSPKELRGRFWDGILDSARQRRLSKSGKAHSPLTLNPVTEKDEPVSPSDLDREQLASPEPAAFDQSTRSKGLFEMSDRWTLSESGQERGHVQIPEPALVVSHGFDFGFEMADNGMDAGIEAGRSDAKSRKKSKKGKRKLTKRT</sequence>
<evidence type="ECO:0000313" key="3">
    <source>
        <dbReference type="Proteomes" id="UP000183809"/>
    </source>
</evidence>
<feature type="compositionally biased region" description="Polar residues" evidence="1">
    <location>
        <begin position="211"/>
        <end position="220"/>
    </location>
</feature>
<feature type="region of interest" description="Disordered" evidence="1">
    <location>
        <begin position="1"/>
        <end position="60"/>
    </location>
</feature>